<dbReference type="InterPro" id="IPR033985">
    <property type="entry name" value="SusD-like_N"/>
</dbReference>
<evidence type="ECO:0000313" key="11">
    <source>
        <dbReference type="Proteomes" id="UP000198319"/>
    </source>
</evidence>
<gene>
    <name evidence="9" type="ORF">B0A71_09845</name>
    <name evidence="8" type="ORF">BHE19_19010</name>
</gene>
<protein>
    <submittedName>
        <fullName evidence="8">Glycan metabolism protein</fullName>
    </submittedName>
    <submittedName>
        <fullName evidence="9">RagB/SusD family nutrient uptake outer membrane protein</fullName>
    </submittedName>
</protein>
<feature type="domain" description="RagB/SusD" evidence="6">
    <location>
        <begin position="363"/>
        <end position="499"/>
    </location>
</feature>
<evidence type="ECO:0000313" key="9">
    <source>
        <dbReference type="EMBL" id="OXB19741.1"/>
    </source>
</evidence>
<evidence type="ECO:0000313" key="10">
    <source>
        <dbReference type="Proteomes" id="UP000180252"/>
    </source>
</evidence>
<name>A0A1S1J0Q5_9FLAO</name>
<proteinExistence type="inferred from homology"/>
<evidence type="ECO:0000259" key="6">
    <source>
        <dbReference type="Pfam" id="PF07980"/>
    </source>
</evidence>
<keyword evidence="11" id="KW-1185">Reference proteome</keyword>
<dbReference type="STRING" id="1278819.BHE19_19010"/>
<comment type="subcellular location">
    <subcellularLocation>
        <location evidence="1">Cell outer membrane</location>
    </subcellularLocation>
</comment>
<dbReference type="AlphaFoldDB" id="A0A1S1J0Q5"/>
<evidence type="ECO:0000256" key="5">
    <source>
        <dbReference type="ARBA" id="ARBA00023237"/>
    </source>
</evidence>
<dbReference type="Proteomes" id="UP000198319">
    <property type="component" value="Unassembled WGS sequence"/>
</dbReference>
<dbReference type="CDD" id="cd08977">
    <property type="entry name" value="SusD"/>
    <property type="match status" value="1"/>
</dbReference>
<dbReference type="SUPFAM" id="SSF48452">
    <property type="entry name" value="TPR-like"/>
    <property type="match status" value="1"/>
</dbReference>
<keyword evidence="3" id="KW-0732">Signal</keyword>
<reference evidence="10" key="1">
    <citation type="submission" date="2016-09" db="EMBL/GenBank/DDBJ databases">
        <authorList>
            <person name="Chen S."/>
            <person name="Walker E."/>
        </authorList>
    </citation>
    <scope>NUCLEOTIDE SEQUENCE [LARGE SCALE GENOMIC DNA]</scope>
    <source>
        <strain evidence="10">MSU</strain>
    </source>
</reference>
<evidence type="ECO:0000256" key="2">
    <source>
        <dbReference type="ARBA" id="ARBA00006275"/>
    </source>
</evidence>
<feature type="domain" description="SusD-like N-terminal" evidence="7">
    <location>
        <begin position="131"/>
        <end position="262"/>
    </location>
</feature>
<dbReference type="InterPro" id="IPR011990">
    <property type="entry name" value="TPR-like_helical_dom_sf"/>
</dbReference>
<evidence type="ECO:0000313" key="8">
    <source>
        <dbReference type="EMBL" id="OHT43380.1"/>
    </source>
</evidence>
<keyword evidence="5" id="KW-0998">Cell outer membrane</keyword>
<dbReference type="Gene3D" id="1.25.40.390">
    <property type="match status" value="1"/>
</dbReference>
<dbReference type="GO" id="GO:0009279">
    <property type="term" value="C:cell outer membrane"/>
    <property type="evidence" value="ECO:0007669"/>
    <property type="project" value="UniProtKB-SubCell"/>
</dbReference>
<dbReference type="Proteomes" id="UP000180252">
    <property type="component" value="Unassembled WGS sequence"/>
</dbReference>
<dbReference type="EMBL" id="MUHG01000017">
    <property type="protein sequence ID" value="OXB19741.1"/>
    <property type="molecule type" value="Genomic_DNA"/>
</dbReference>
<dbReference type="Pfam" id="PF14322">
    <property type="entry name" value="SusD-like_3"/>
    <property type="match status" value="1"/>
</dbReference>
<keyword evidence="4" id="KW-0472">Membrane</keyword>
<evidence type="ECO:0000256" key="4">
    <source>
        <dbReference type="ARBA" id="ARBA00023136"/>
    </source>
</evidence>
<organism evidence="8 10">
    <name type="scientific">Flavobacterium tructae</name>
    <dbReference type="NCBI Taxonomy" id="1114873"/>
    <lineage>
        <taxon>Bacteria</taxon>
        <taxon>Pseudomonadati</taxon>
        <taxon>Bacteroidota</taxon>
        <taxon>Flavobacteriia</taxon>
        <taxon>Flavobacteriales</taxon>
        <taxon>Flavobacteriaceae</taxon>
        <taxon>Flavobacterium</taxon>
    </lineage>
</organism>
<dbReference type="EMBL" id="MIKE01000028">
    <property type="protein sequence ID" value="OHT43380.1"/>
    <property type="molecule type" value="Genomic_DNA"/>
</dbReference>
<comment type="similarity">
    <text evidence="2">Belongs to the SusD family.</text>
</comment>
<comment type="caution">
    <text evidence="8">The sequence shown here is derived from an EMBL/GenBank/DDBJ whole genome shotgun (WGS) entry which is preliminary data.</text>
</comment>
<evidence type="ECO:0000259" key="7">
    <source>
        <dbReference type="Pfam" id="PF14322"/>
    </source>
</evidence>
<dbReference type="OrthoDB" id="630434at2"/>
<dbReference type="Pfam" id="PF07980">
    <property type="entry name" value="SusD_RagB"/>
    <property type="match status" value="1"/>
</dbReference>
<reference evidence="9 11" key="3">
    <citation type="submission" date="2016-11" db="EMBL/GenBank/DDBJ databases">
        <title>Whole genomes of Flavobacteriaceae.</title>
        <authorList>
            <person name="Stine C."/>
            <person name="Li C."/>
            <person name="Tadesse D."/>
        </authorList>
    </citation>
    <scope>NUCLEOTIDE SEQUENCE [LARGE SCALE GENOMIC DNA]</scope>
    <source>
        <strain evidence="9 11">ATCC BAA-2541</strain>
    </source>
</reference>
<reference evidence="8" key="2">
    <citation type="submission" date="2016-09" db="EMBL/GenBank/DDBJ databases">
        <authorList>
            <person name="Capua I."/>
            <person name="De Benedictis P."/>
            <person name="Joannis T."/>
            <person name="Lombin L.H."/>
            <person name="Cattoli G."/>
        </authorList>
    </citation>
    <scope>NUCLEOTIDE SEQUENCE [LARGE SCALE GENOMIC DNA]</scope>
    <source>
        <strain evidence="8">MSU</strain>
    </source>
</reference>
<evidence type="ECO:0000256" key="1">
    <source>
        <dbReference type="ARBA" id="ARBA00004442"/>
    </source>
</evidence>
<dbReference type="InterPro" id="IPR012944">
    <property type="entry name" value="SusD_RagB_dom"/>
</dbReference>
<accession>A0A1S1J0Q5</accession>
<evidence type="ECO:0000256" key="3">
    <source>
        <dbReference type="ARBA" id="ARBA00022729"/>
    </source>
</evidence>
<sequence length="499" mass="56137">MKTTHKIYCYKSLSANNNDKRIFIQQKKNEEQHMKTNIKLFFSAVIVTFFSSCSNDIINKEPLDQLAPETLFQTEGGFRSALDGVYAVMKQDFYGYYFGIYTIPEAISDDLLGSSNSKDFSFDNSSGNIYPLAYNSTTGNVEGFWRISYQAINSVNTIIKMARASSLPNKNAFLGEALGIRALLYYNLYRFYSPAYSIDKKALSVPYRFETDKLLDVKPRNTTAEVIQFIQADLNEAAALATNTVNSYRISKTAIYALLARVSHETADYKNAIVYSNLALADARYKLDNTLAALQKEWDKDDSGEIIFRIRFENTEMGQNAALFAIPVLSSYPYLVSTDLINLYDKTKDLRFTVYFKNHPTIANSYYPKKQAGTRTTNASASDPGNIDLKLMRVPELYLILAESYLRGSDNASALNNLNKLRNARGLGDYSGADLGKEVLNERRRELAFEGFRFTDLKRLGLGFKRADGTGLSVNANRFALPIPQTEIDRSGIAQNPGY</sequence>